<keyword evidence="7" id="KW-1185">Reference proteome</keyword>
<dbReference type="InterPro" id="IPR036291">
    <property type="entry name" value="NAD(P)-bd_dom_sf"/>
</dbReference>
<dbReference type="SUPFAM" id="SSF51735">
    <property type="entry name" value="NAD(P)-binding Rossmann-fold domains"/>
    <property type="match status" value="1"/>
</dbReference>
<sequence length="333" mass="36353">MDTSTRRQDLAGRAPFRRAVVTGGCGFVGSHLCDLLLDSGVDVVCVDNLLTGSADNIVHRQTDGRFELLVHDVTHPLSIQGAVDLVLHLASPASPQDYMRLPIETLQVGSLGTLNMLELARRKKARFILASTSEVYGDPLEHPQRESYWGNVNPVGPRSVYDEAKRFAEAATIAYRTEHGVDAAIVRIFNTFGPRMRAEDGRAVPTFIRQALAGEPLTVTGDGSQTRSLCYVDDTVRGILAVAAGHHAGPLNLGNAAETTVLELAHLVRELCGSSSPIKFVDRPVDDPGRRRPDLALVWEKCGWKPETDLRKGLSTTIDWFANQLTPTAARER</sequence>
<keyword evidence="2" id="KW-0210">Decarboxylase</keyword>
<dbReference type="PANTHER" id="PTHR43078">
    <property type="entry name" value="UDP-GLUCURONIC ACID DECARBOXYLASE-RELATED"/>
    <property type="match status" value="1"/>
</dbReference>
<evidence type="ECO:0000256" key="3">
    <source>
        <dbReference type="ARBA" id="ARBA00023027"/>
    </source>
</evidence>
<reference evidence="6 7" key="1">
    <citation type="submission" date="2020-03" db="EMBL/GenBank/DDBJ databases">
        <title>WGS of actinomycetes isolated from Thailand.</title>
        <authorList>
            <person name="Thawai C."/>
        </authorList>
    </citation>
    <scope>NUCLEOTIDE SEQUENCE [LARGE SCALE GENOMIC DNA]</scope>
    <source>
        <strain evidence="6 7">PLAI 1-29</strain>
    </source>
</reference>
<dbReference type="PANTHER" id="PTHR43078:SF6">
    <property type="entry name" value="UDP-GLUCURONIC ACID DECARBOXYLASE 1"/>
    <property type="match status" value="1"/>
</dbReference>
<evidence type="ECO:0000313" key="6">
    <source>
        <dbReference type="EMBL" id="NJQ03424.1"/>
    </source>
</evidence>
<evidence type="ECO:0000256" key="2">
    <source>
        <dbReference type="ARBA" id="ARBA00022793"/>
    </source>
</evidence>
<accession>A0ABX1C914</accession>
<comment type="cofactor">
    <cofactor evidence="1">
        <name>NAD(+)</name>
        <dbReference type="ChEBI" id="CHEBI:57540"/>
    </cofactor>
</comment>
<evidence type="ECO:0000256" key="4">
    <source>
        <dbReference type="ARBA" id="ARBA00023239"/>
    </source>
</evidence>
<organism evidence="6 7">
    <name type="scientific">Streptomyces zingiberis</name>
    <dbReference type="NCBI Taxonomy" id="2053010"/>
    <lineage>
        <taxon>Bacteria</taxon>
        <taxon>Bacillati</taxon>
        <taxon>Actinomycetota</taxon>
        <taxon>Actinomycetes</taxon>
        <taxon>Kitasatosporales</taxon>
        <taxon>Streptomycetaceae</taxon>
        <taxon>Streptomyces</taxon>
    </lineage>
</organism>
<evidence type="ECO:0000259" key="5">
    <source>
        <dbReference type="Pfam" id="PF01370"/>
    </source>
</evidence>
<evidence type="ECO:0000256" key="1">
    <source>
        <dbReference type="ARBA" id="ARBA00001911"/>
    </source>
</evidence>
<dbReference type="CDD" id="cd05230">
    <property type="entry name" value="UGD_SDR_e"/>
    <property type="match status" value="1"/>
</dbReference>
<dbReference type="RefSeq" id="WP_168104047.1">
    <property type="nucleotide sequence ID" value="NZ_JAATEN010000024.1"/>
</dbReference>
<dbReference type="InterPro" id="IPR001509">
    <property type="entry name" value="Epimerase_deHydtase"/>
</dbReference>
<keyword evidence="4" id="KW-0456">Lyase</keyword>
<gene>
    <name evidence="6" type="ORF">HCK00_23580</name>
</gene>
<evidence type="ECO:0000313" key="7">
    <source>
        <dbReference type="Proteomes" id="UP000695264"/>
    </source>
</evidence>
<dbReference type="Gene3D" id="3.40.50.720">
    <property type="entry name" value="NAD(P)-binding Rossmann-like Domain"/>
    <property type="match status" value="1"/>
</dbReference>
<name>A0ABX1C914_9ACTN</name>
<dbReference type="Pfam" id="PF01370">
    <property type="entry name" value="Epimerase"/>
    <property type="match status" value="1"/>
</dbReference>
<dbReference type="Proteomes" id="UP000695264">
    <property type="component" value="Unassembled WGS sequence"/>
</dbReference>
<protein>
    <submittedName>
        <fullName evidence="6">SDR family oxidoreductase</fullName>
    </submittedName>
</protein>
<dbReference type="EMBL" id="JAATEN010000024">
    <property type="protein sequence ID" value="NJQ03424.1"/>
    <property type="molecule type" value="Genomic_DNA"/>
</dbReference>
<dbReference type="Gene3D" id="3.90.25.10">
    <property type="entry name" value="UDP-galactose 4-epimerase, domain 1"/>
    <property type="match status" value="1"/>
</dbReference>
<keyword evidence="3" id="KW-0520">NAD</keyword>
<proteinExistence type="predicted"/>
<dbReference type="InterPro" id="IPR044516">
    <property type="entry name" value="UXS-like"/>
</dbReference>
<feature type="domain" description="NAD-dependent epimerase/dehydratase" evidence="5">
    <location>
        <begin position="20"/>
        <end position="248"/>
    </location>
</feature>
<comment type="caution">
    <text evidence="6">The sequence shown here is derived from an EMBL/GenBank/DDBJ whole genome shotgun (WGS) entry which is preliminary data.</text>
</comment>